<organism evidence="1 2">
    <name type="scientific">Actinomadura adrarensis</name>
    <dbReference type="NCBI Taxonomy" id="1819600"/>
    <lineage>
        <taxon>Bacteria</taxon>
        <taxon>Bacillati</taxon>
        <taxon>Actinomycetota</taxon>
        <taxon>Actinomycetes</taxon>
        <taxon>Streptosporangiales</taxon>
        <taxon>Thermomonosporaceae</taxon>
        <taxon>Actinomadura</taxon>
    </lineage>
</organism>
<evidence type="ECO:0000313" key="1">
    <source>
        <dbReference type="EMBL" id="MFD0853374.1"/>
    </source>
</evidence>
<evidence type="ECO:0000313" key="2">
    <source>
        <dbReference type="Proteomes" id="UP001597083"/>
    </source>
</evidence>
<dbReference type="InterPro" id="IPR018988">
    <property type="entry name" value="DUF2000"/>
</dbReference>
<reference evidence="2" key="1">
    <citation type="journal article" date="2019" name="Int. J. Syst. Evol. Microbiol.">
        <title>The Global Catalogue of Microorganisms (GCM) 10K type strain sequencing project: providing services to taxonomists for standard genome sequencing and annotation.</title>
        <authorList>
            <consortium name="The Broad Institute Genomics Platform"/>
            <consortium name="The Broad Institute Genome Sequencing Center for Infectious Disease"/>
            <person name="Wu L."/>
            <person name="Ma J."/>
        </authorList>
    </citation>
    <scope>NUCLEOTIDE SEQUENCE [LARGE SCALE GENOMIC DNA]</scope>
    <source>
        <strain evidence="2">JCM 31696</strain>
    </source>
</reference>
<protein>
    <submittedName>
        <fullName evidence="1">DUF2000 family protein</fullName>
    </submittedName>
</protein>
<feature type="non-terminal residue" evidence="1">
    <location>
        <position position="101"/>
    </location>
</feature>
<dbReference type="Proteomes" id="UP001597083">
    <property type="component" value="Unassembled WGS sequence"/>
</dbReference>
<name>A0ABW3CHE2_9ACTN</name>
<dbReference type="Pfam" id="PF09391">
    <property type="entry name" value="DUF2000"/>
    <property type="match status" value="1"/>
</dbReference>
<accession>A0ABW3CHE2</accession>
<sequence length="101" mass="11069">MPPFFDTKIAVVVREDLAVWQKLNVTAFVVSGVAGTVEGIMGEDYADASGNAYLPMIRQPVLVFAGTSEQLTKVHERALSRDVRMAVYTHELFATGHDEAN</sequence>
<comment type="caution">
    <text evidence="1">The sequence shown here is derived from an EMBL/GenBank/DDBJ whole genome shotgun (WGS) entry which is preliminary data.</text>
</comment>
<keyword evidence="2" id="KW-1185">Reference proteome</keyword>
<dbReference type="EMBL" id="JBHTIR010002113">
    <property type="protein sequence ID" value="MFD0853374.1"/>
    <property type="molecule type" value="Genomic_DNA"/>
</dbReference>
<dbReference type="InterPro" id="IPR023476">
    <property type="entry name" value="Pep_tRNA_hydro_II_dom_sf"/>
</dbReference>
<dbReference type="Gene3D" id="3.40.1490.10">
    <property type="entry name" value="Bit1"/>
    <property type="match status" value="1"/>
</dbReference>
<proteinExistence type="predicted"/>
<dbReference type="SUPFAM" id="SSF102462">
    <property type="entry name" value="Peptidyl-tRNA hydrolase II"/>
    <property type="match status" value="1"/>
</dbReference>
<gene>
    <name evidence="1" type="ORF">ACFQ07_14125</name>
</gene>